<dbReference type="GO" id="GO:0016020">
    <property type="term" value="C:membrane"/>
    <property type="evidence" value="ECO:0007669"/>
    <property type="project" value="GOC"/>
</dbReference>
<feature type="region of interest" description="Disordered" evidence="2">
    <location>
        <begin position="351"/>
        <end position="372"/>
    </location>
</feature>
<dbReference type="Pfam" id="PF04488">
    <property type="entry name" value="Gly_transf_sug"/>
    <property type="match status" value="1"/>
</dbReference>
<sequence length="739" mass="83440">MSRCSMDNTSSSSSSSIHLQLLDLDQGDISEFISYNSQESKEDEDPKTNEMYTKLVHGRYQQEYMFLDFLQKFGGIYIHPNVESSKISNHLEEFIDAFDNDDKCEDMGVVVVESGIIQMMAFSPMHPVLSKIVQRVRDEVSDISIDDRRGYGREYSEKVLSLRRYYQCKSESSSLESGLCISPYHALFRAISSEDDDLLNTDSTRTIVVSTSKKDPVVNLTVPTSSQDLDDISYSIMKSTSTSKYTSVAISESFGKGGENFKTSDGKMKYSSKISLDALMYKKSRFCGGIWMFPCHRCLRSAMHGSHAKCSHLCGSCFDDVMFEKEEVVNANDNDESIILIDVQIDDFRSHKSQPKSDHAREDHEKSLRQKTSKMIPRTIHQTWFEDISPTNYPQLFRLQETWKSQSYSGWTYKFYTDDDARDYISKNFPAIFLEAYDALIPGAYKADLFRYMVLLKEGGVYADIDVMLEASIGLDAFISPSMTLFAPRDAVGEYANGQYCLWNGLLGVAPGHPIMLRAVERLVNLILRRADLLDIERDALKVSSSTLETRGVKPSTSASSTTEIWKVRAVQELVLSGPCALGIALNEAIGKDPVATVEVGWLDSQNASNTGRKDDLGDIMILMADKEDLGALRFTDVERNVIFASTDMPGLSKDRLDNLNPTNNIQRIGQRHAGTNQEEELRQTGKKKEPHYKMSGRGSWLWGTRGVYKDDLVSEKMVRFETSRLHKGTREIKPTNFK</sequence>
<dbReference type="InterPro" id="IPR029044">
    <property type="entry name" value="Nucleotide-diphossugar_trans"/>
</dbReference>
<dbReference type="AlphaFoldDB" id="A0A7S3Q711"/>
<evidence type="ECO:0000313" key="3">
    <source>
        <dbReference type="EMBL" id="CAE0467407.1"/>
    </source>
</evidence>
<dbReference type="InterPro" id="IPR007577">
    <property type="entry name" value="GlycoTrfase_DXD_sugar-bd_CS"/>
</dbReference>
<dbReference type="GO" id="GO:0000030">
    <property type="term" value="F:mannosyltransferase activity"/>
    <property type="evidence" value="ECO:0007669"/>
    <property type="project" value="TreeGrafter"/>
</dbReference>
<reference evidence="3" key="1">
    <citation type="submission" date="2021-01" db="EMBL/GenBank/DDBJ databases">
        <authorList>
            <person name="Corre E."/>
            <person name="Pelletier E."/>
            <person name="Niang G."/>
            <person name="Scheremetjew M."/>
            <person name="Finn R."/>
            <person name="Kale V."/>
            <person name="Holt S."/>
            <person name="Cochrane G."/>
            <person name="Meng A."/>
            <person name="Brown T."/>
            <person name="Cohen L."/>
        </authorList>
    </citation>
    <scope>NUCLEOTIDE SEQUENCE</scope>
    <source>
        <strain evidence="3">MM31A-1</strain>
    </source>
</reference>
<proteinExistence type="predicted"/>
<keyword evidence="1" id="KW-0808">Transferase</keyword>
<dbReference type="EMBL" id="HBIO01015893">
    <property type="protein sequence ID" value="CAE0467407.1"/>
    <property type="molecule type" value="Transcribed_RNA"/>
</dbReference>
<dbReference type="InterPro" id="IPR051706">
    <property type="entry name" value="Glycosyltransferase_domain"/>
</dbReference>
<dbReference type="SUPFAM" id="SSF53448">
    <property type="entry name" value="Nucleotide-diphospho-sugar transferases"/>
    <property type="match status" value="1"/>
</dbReference>
<gene>
    <name evidence="3" type="ORF">CDEB00056_LOCUS12259</name>
</gene>
<feature type="region of interest" description="Disordered" evidence="2">
    <location>
        <begin position="672"/>
        <end position="695"/>
    </location>
</feature>
<evidence type="ECO:0000256" key="2">
    <source>
        <dbReference type="SAM" id="MobiDB-lite"/>
    </source>
</evidence>
<dbReference type="PANTHER" id="PTHR32385:SF15">
    <property type="entry name" value="INOSITOL PHOSPHOCERAMIDE MANNOSYLTRANSFERASE 1"/>
    <property type="match status" value="1"/>
</dbReference>
<organism evidence="3">
    <name type="scientific">Chaetoceros debilis</name>
    <dbReference type="NCBI Taxonomy" id="122233"/>
    <lineage>
        <taxon>Eukaryota</taxon>
        <taxon>Sar</taxon>
        <taxon>Stramenopiles</taxon>
        <taxon>Ochrophyta</taxon>
        <taxon>Bacillariophyta</taxon>
        <taxon>Coscinodiscophyceae</taxon>
        <taxon>Chaetocerotophycidae</taxon>
        <taxon>Chaetocerotales</taxon>
        <taxon>Chaetocerotaceae</taxon>
        <taxon>Chaetoceros</taxon>
    </lineage>
</organism>
<dbReference type="Gene3D" id="3.90.550.20">
    <property type="match status" value="1"/>
</dbReference>
<evidence type="ECO:0000256" key="1">
    <source>
        <dbReference type="ARBA" id="ARBA00022679"/>
    </source>
</evidence>
<dbReference type="GO" id="GO:0051999">
    <property type="term" value="P:mannosyl-inositol phosphorylceramide biosynthetic process"/>
    <property type="evidence" value="ECO:0007669"/>
    <property type="project" value="TreeGrafter"/>
</dbReference>
<name>A0A7S3Q711_9STRA</name>
<dbReference type="PANTHER" id="PTHR32385">
    <property type="entry name" value="MANNOSYL PHOSPHORYLINOSITOL CERAMIDE SYNTHASE"/>
    <property type="match status" value="1"/>
</dbReference>
<protein>
    <submittedName>
        <fullName evidence="3">Uncharacterized protein</fullName>
    </submittedName>
</protein>
<accession>A0A7S3Q711</accession>
<feature type="compositionally biased region" description="Basic and acidic residues" evidence="2">
    <location>
        <begin position="351"/>
        <end position="368"/>
    </location>
</feature>